<dbReference type="RefSeq" id="WP_035617562.1">
    <property type="nucleotide sequence ID" value="NZ_JBEWQG010000004.1"/>
</dbReference>
<name>A0A086AUH6_FLAHY</name>
<accession>A0A086AUH6</accession>
<dbReference type="AlphaFoldDB" id="A0A086AUH6"/>
<dbReference type="EMBL" id="JPRM01000001">
    <property type="protein sequence ID" value="KFF20340.1"/>
    <property type="molecule type" value="Genomic_DNA"/>
</dbReference>
<evidence type="ECO:0000313" key="1">
    <source>
        <dbReference type="EMBL" id="KFF20340.1"/>
    </source>
</evidence>
<sequence length="132" mass="15263">MQKFIIGTNDFGVGEVTCKIDKENSIINNLTIVADEETFEKLSDDEDGEWFWLLYPPRLYFKEIPFELKDDKIEIIITEEILDNCDVALYLMEHNDIGGKFIINKNGIFVFEGCTYISGKEVKLELEVNLTL</sequence>
<proteinExistence type="predicted"/>
<dbReference type="eggNOG" id="ENOG502ZPBH">
    <property type="taxonomic scope" value="Bacteria"/>
</dbReference>
<evidence type="ECO:0000313" key="2">
    <source>
        <dbReference type="EMBL" id="OXA98370.1"/>
    </source>
</evidence>
<dbReference type="OrthoDB" id="1493838at2"/>
<gene>
    <name evidence="2" type="ORF">B0A62_00800</name>
    <name evidence="1" type="ORF">IW20_00855</name>
</gene>
<reference evidence="1 3" key="1">
    <citation type="submission" date="2014-07" db="EMBL/GenBank/DDBJ databases">
        <title>Genome of Flavobacterium hydatis DSM 2063.</title>
        <authorList>
            <person name="Pipes S.E."/>
            <person name="Stropko S.J."/>
            <person name="Newman J.D."/>
        </authorList>
    </citation>
    <scope>NUCLEOTIDE SEQUENCE [LARGE SCALE GENOMIC DNA]</scope>
    <source>
        <strain evidence="1 3">DSM 2063</strain>
    </source>
</reference>
<comment type="caution">
    <text evidence="1">The sequence shown here is derived from an EMBL/GenBank/DDBJ whole genome shotgun (WGS) entry which is preliminary data.</text>
</comment>
<keyword evidence="4" id="KW-1185">Reference proteome</keyword>
<evidence type="ECO:0000313" key="3">
    <source>
        <dbReference type="Proteomes" id="UP000028712"/>
    </source>
</evidence>
<protein>
    <submittedName>
        <fullName evidence="1">Uncharacterized protein</fullName>
    </submittedName>
</protein>
<evidence type="ECO:0000313" key="4">
    <source>
        <dbReference type="Proteomes" id="UP000198424"/>
    </source>
</evidence>
<dbReference type="EMBL" id="MUGY01000001">
    <property type="protein sequence ID" value="OXA98370.1"/>
    <property type="molecule type" value="Genomic_DNA"/>
</dbReference>
<organism evidence="1 3">
    <name type="scientific">Flavobacterium hydatis</name>
    <name type="common">Cytophaga aquatilis</name>
    <dbReference type="NCBI Taxonomy" id="991"/>
    <lineage>
        <taxon>Bacteria</taxon>
        <taxon>Pseudomonadati</taxon>
        <taxon>Bacteroidota</taxon>
        <taxon>Flavobacteriia</taxon>
        <taxon>Flavobacteriales</taxon>
        <taxon>Flavobacteriaceae</taxon>
        <taxon>Flavobacterium</taxon>
    </lineage>
</organism>
<dbReference type="Proteomes" id="UP000028712">
    <property type="component" value="Unassembled WGS sequence"/>
</dbReference>
<reference evidence="2 4" key="2">
    <citation type="submission" date="2016-11" db="EMBL/GenBank/DDBJ databases">
        <title>Whole genomes of Flavobacteriaceae.</title>
        <authorList>
            <person name="Stine C."/>
            <person name="Li C."/>
            <person name="Tadesse D."/>
        </authorList>
    </citation>
    <scope>NUCLEOTIDE SEQUENCE [LARGE SCALE GENOMIC DNA]</scope>
    <source>
        <strain evidence="2 4">ATCC 29551</strain>
    </source>
</reference>
<dbReference type="Proteomes" id="UP000198424">
    <property type="component" value="Unassembled WGS sequence"/>
</dbReference>